<evidence type="ECO:0000313" key="1">
    <source>
        <dbReference type="EMBL" id="RIV78167.1"/>
    </source>
</evidence>
<dbReference type="RefSeq" id="WP_119513498.1">
    <property type="nucleotide sequence ID" value="NZ_QXFK01000016.1"/>
</dbReference>
<reference evidence="1 2" key="1">
    <citation type="submission" date="2018-08" db="EMBL/GenBank/DDBJ databases">
        <title>Altererythrobacter sp.Ery1 and Ery12, the genome sequencing of novel strains in genus Alterythrobacter.</title>
        <authorList>
            <person name="Cheng H."/>
            <person name="Wu Y.-H."/>
            <person name="Fang C."/>
            <person name="Xu X.-W."/>
        </authorList>
    </citation>
    <scope>NUCLEOTIDE SEQUENCE [LARGE SCALE GENOMIC DNA]</scope>
    <source>
        <strain evidence="1 2">Ery1</strain>
    </source>
</reference>
<dbReference type="Proteomes" id="UP000285092">
    <property type="component" value="Unassembled WGS sequence"/>
</dbReference>
<dbReference type="EMBL" id="QXFK01000016">
    <property type="protein sequence ID" value="RIV78167.1"/>
    <property type="molecule type" value="Genomic_DNA"/>
</dbReference>
<dbReference type="InterPro" id="IPR009057">
    <property type="entry name" value="Homeodomain-like_sf"/>
</dbReference>
<dbReference type="OrthoDB" id="7211230at2"/>
<comment type="caution">
    <text evidence="1">The sequence shown here is derived from an EMBL/GenBank/DDBJ whole genome shotgun (WGS) entry which is preliminary data.</text>
</comment>
<name>A0A418NHS5_9SPHN</name>
<organism evidence="1 2">
    <name type="scientific">Pelagerythrobacter aerophilus</name>
    <dbReference type="NCBI Taxonomy" id="2306995"/>
    <lineage>
        <taxon>Bacteria</taxon>
        <taxon>Pseudomonadati</taxon>
        <taxon>Pseudomonadota</taxon>
        <taxon>Alphaproteobacteria</taxon>
        <taxon>Sphingomonadales</taxon>
        <taxon>Erythrobacteraceae</taxon>
        <taxon>Pelagerythrobacter</taxon>
    </lineage>
</organism>
<protein>
    <submittedName>
        <fullName evidence="1">TetR/AcrR family transcriptional regulator</fullName>
    </submittedName>
</protein>
<dbReference type="AlphaFoldDB" id="A0A418NHS5"/>
<keyword evidence="2" id="KW-1185">Reference proteome</keyword>
<gene>
    <name evidence="1" type="ORF">D2V04_09860</name>
</gene>
<sequence>MKDAVRKVELQSRMRAQDRAAMMVLEADRQINLRRSARISPNDVAAELGTSRSLVYSYFPDLNALLVAVLDRQADLLLDAGIEEAAARDDLIESAVHCAIIYLEHIARHGAAIELCLREKWLARHLDGKMKTLGARVVRALARKVQCELHYGPREALGVVQILLAVPEEGARLVHKGDVSLETARSLCRRLIPASLEELRPQRQDDV</sequence>
<evidence type="ECO:0000313" key="2">
    <source>
        <dbReference type="Proteomes" id="UP000285092"/>
    </source>
</evidence>
<accession>A0A418NHS5</accession>
<dbReference type="Gene3D" id="1.10.357.10">
    <property type="entry name" value="Tetracycline Repressor, domain 2"/>
    <property type="match status" value="1"/>
</dbReference>
<proteinExistence type="predicted"/>
<dbReference type="SUPFAM" id="SSF46689">
    <property type="entry name" value="Homeodomain-like"/>
    <property type="match status" value="1"/>
</dbReference>